<dbReference type="Proteomes" id="UP000641932">
    <property type="component" value="Unassembled WGS sequence"/>
</dbReference>
<dbReference type="EMBL" id="BMMS01000027">
    <property type="protein sequence ID" value="GGO95806.1"/>
    <property type="molecule type" value="Genomic_DNA"/>
</dbReference>
<keyword evidence="2" id="KW-1185">Reference proteome</keyword>
<sequence>MTLVPWDAKFEDVLRATLPMLDPTSRLEPSTRLLDYGLDEERLEQIADRLEETYCVVLPRESLSLADTATPGSVWEILQATVAALWADDLITLGAA</sequence>
<dbReference type="Gene3D" id="1.10.1200.10">
    <property type="entry name" value="ACP-like"/>
    <property type="match status" value="1"/>
</dbReference>
<comment type="caution">
    <text evidence="1">The sequence shown here is derived from an EMBL/GenBank/DDBJ whole genome shotgun (WGS) entry which is preliminary data.</text>
</comment>
<proteinExistence type="predicted"/>
<dbReference type="AlphaFoldDB" id="A0A917ZWP8"/>
<gene>
    <name evidence="1" type="ORF">GCM10012280_53820</name>
</gene>
<dbReference type="InterPro" id="IPR036736">
    <property type="entry name" value="ACP-like_sf"/>
</dbReference>
<evidence type="ECO:0000313" key="2">
    <source>
        <dbReference type="Proteomes" id="UP000641932"/>
    </source>
</evidence>
<dbReference type="RefSeq" id="WP_189134403.1">
    <property type="nucleotide sequence ID" value="NZ_BMMS01000027.1"/>
</dbReference>
<evidence type="ECO:0008006" key="3">
    <source>
        <dbReference type="Google" id="ProtNLM"/>
    </source>
</evidence>
<reference evidence="1" key="2">
    <citation type="submission" date="2020-09" db="EMBL/GenBank/DDBJ databases">
        <authorList>
            <person name="Sun Q."/>
            <person name="Zhou Y."/>
        </authorList>
    </citation>
    <scope>NUCLEOTIDE SEQUENCE</scope>
    <source>
        <strain evidence="1">CGMCC 4.7201</strain>
    </source>
</reference>
<protein>
    <recommendedName>
        <fullName evidence="3">Acyl carrier protein</fullName>
    </recommendedName>
</protein>
<organism evidence="1 2">
    <name type="scientific">Wenjunlia tyrosinilytica</name>
    <dbReference type="NCBI Taxonomy" id="1544741"/>
    <lineage>
        <taxon>Bacteria</taxon>
        <taxon>Bacillati</taxon>
        <taxon>Actinomycetota</taxon>
        <taxon>Actinomycetes</taxon>
        <taxon>Kitasatosporales</taxon>
        <taxon>Streptomycetaceae</taxon>
        <taxon>Wenjunlia</taxon>
    </lineage>
</organism>
<accession>A0A917ZWP8</accession>
<dbReference type="SUPFAM" id="SSF47336">
    <property type="entry name" value="ACP-like"/>
    <property type="match status" value="1"/>
</dbReference>
<reference evidence="1" key="1">
    <citation type="journal article" date="2014" name="Int. J. Syst. Evol. Microbiol.">
        <title>Complete genome sequence of Corynebacterium casei LMG S-19264T (=DSM 44701T), isolated from a smear-ripened cheese.</title>
        <authorList>
            <consortium name="US DOE Joint Genome Institute (JGI-PGF)"/>
            <person name="Walter F."/>
            <person name="Albersmeier A."/>
            <person name="Kalinowski J."/>
            <person name="Ruckert C."/>
        </authorList>
    </citation>
    <scope>NUCLEOTIDE SEQUENCE</scope>
    <source>
        <strain evidence="1">CGMCC 4.7201</strain>
    </source>
</reference>
<name>A0A917ZWP8_9ACTN</name>
<evidence type="ECO:0000313" key="1">
    <source>
        <dbReference type="EMBL" id="GGO95806.1"/>
    </source>
</evidence>